<feature type="non-terminal residue" evidence="3">
    <location>
        <position position="210"/>
    </location>
</feature>
<dbReference type="InterPro" id="IPR050117">
    <property type="entry name" value="MAPK"/>
</dbReference>
<evidence type="ECO:0000256" key="1">
    <source>
        <dbReference type="ARBA" id="ARBA00022741"/>
    </source>
</evidence>
<reference evidence="3 4" key="1">
    <citation type="journal article" date="2021" name="Cell">
        <title>Tracing the genetic footprints of vertebrate landing in non-teleost ray-finned fishes.</title>
        <authorList>
            <person name="Bi X."/>
            <person name="Wang K."/>
            <person name="Yang L."/>
            <person name="Pan H."/>
            <person name="Jiang H."/>
            <person name="Wei Q."/>
            <person name="Fang M."/>
            <person name="Yu H."/>
            <person name="Zhu C."/>
            <person name="Cai Y."/>
            <person name="He Y."/>
            <person name="Gan X."/>
            <person name="Zeng H."/>
            <person name="Yu D."/>
            <person name="Zhu Y."/>
            <person name="Jiang H."/>
            <person name="Qiu Q."/>
            <person name="Yang H."/>
            <person name="Zhang Y.E."/>
            <person name="Wang W."/>
            <person name="Zhu M."/>
            <person name="He S."/>
            <person name="Zhang G."/>
        </authorList>
    </citation>
    <scope>NUCLEOTIDE SEQUENCE [LARGE SCALE GENOMIC DNA]</scope>
    <source>
        <strain evidence="3">Bchr_013</strain>
    </source>
</reference>
<protein>
    <submittedName>
        <fullName evidence="3">MK10 kinase</fullName>
    </submittedName>
</protein>
<dbReference type="Gene3D" id="3.30.200.20">
    <property type="entry name" value="Phosphorylase Kinase, domain 1"/>
    <property type="match status" value="1"/>
</dbReference>
<evidence type="ECO:0000313" key="4">
    <source>
        <dbReference type="Proteomes" id="UP000886611"/>
    </source>
</evidence>
<dbReference type="FunFam" id="3.30.200.20:FF:000210">
    <property type="entry name" value="Mitogen-activated protein kinase"/>
    <property type="match status" value="1"/>
</dbReference>
<organism evidence="3 4">
    <name type="scientific">Polypterus senegalus</name>
    <name type="common">Senegal bichir</name>
    <dbReference type="NCBI Taxonomy" id="55291"/>
    <lineage>
        <taxon>Eukaryota</taxon>
        <taxon>Metazoa</taxon>
        <taxon>Chordata</taxon>
        <taxon>Craniata</taxon>
        <taxon>Vertebrata</taxon>
        <taxon>Euteleostomi</taxon>
        <taxon>Actinopterygii</taxon>
        <taxon>Polypteriformes</taxon>
        <taxon>Polypteridae</taxon>
        <taxon>Polypterus</taxon>
    </lineage>
</organism>
<keyword evidence="3" id="KW-0418">Kinase</keyword>
<dbReference type="InterPro" id="IPR011009">
    <property type="entry name" value="Kinase-like_dom_sf"/>
</dbReference>
<dbReference type="PANTHER" id="PTHR24055">
    <property type="entry name" value="MITOGEN-ACTIVATED PROTEIN KINASE"/>
    <property type="match status" value="1"/>
</dbReference>
<evidence type="ECO:0000256" key="2">
    <source>
        <dbReference type="ARBA" id="ARBA00022840"/>
    </source>
</evidence>
<keyword evidence="2" id="KW-0067">ATP-binding</keyword>
<dbReference type="GO" id="GO:0016301">
    <property type="term" value="F:kinase activity"/>
    <property type="evidence" value="ECO:0007669"/>
    <property type="project" value="UniProtKB-KW"/>
</dbReference>
<dbReference type="EMBL" id="JAATIS010001721">
    <property type="protein sequence ID" value="KAG2466117.1"/>
    <property type="molecule type" value="Genomic_DNA"/>
</dbReference>
<keyword evidence="3" id="KW-0808">Transferase</keyword>
<gene>
    <name evidence="3" type="primary">Mapk10</name>
    <name evidence="3" type="ORF">GTO96_0016452</name>
</gene>
<dbReference type="GO" id="GO:0005524">
    <property type="term" value="F:ATP binding"/>
    <property type="evidence" value="ECO:0007669"/>
    <property type="project" value="UniProtKB-KW"/>
</dbReference>
<comment type="caution">
    <text evidence="3">The sequence shown here is derived from an EMBL/GenBank/DDBJ whole genome shotgun (WGS) entry which is preliminary data.</text>
</comment>
<accession>A0A8X7XDK6</accession>
<sequence length="210" mass="24254">MSKSKVDNQFYSVEVGDSTFTVLKRYQNLKPIGSGAQGIVCAGYDAVLDRNVAIKKLSRPFQNQTHAKRAYRELVLMKCVNHKNPPPQIYDKQLDEREHTIDEWKGNLQEGRTGMLSRIKEGFIPGHEAIMERSGEQAQWEQFIPLYCKWQCSLELNPIRTPIRWHESWSIERCSPVRVLVDRKSALLRKVCPGSGDLDRRPIKQFWGLA</sequence>
<keyword evidence="1" id="KW-0547">Nucleotide-binding</keyword>
<keyword evidence="4" id="KW-1185">Reference proteome</keyword>
<feature type="non-terminal residue" evidence="3">
    <location>
        <position position="1"/>
    </location>
</feature>
<proteinExistence type="predicted"/>
<dbReference type="SUPFAM" id="SSF56112">
    <property type="entry name" value="Protein kinase-like (PK-like)"/>
    <property type="match status" value="1"/>
</dbReference>
<name>A0A8X7XDK6_POLSE</name>
<evidence type="ECO:0000313" key="3">
    <source>
        <dbReference type="EMBL" id="KAG2466117.1"/>
    </source>
</evidence>
<dbReference type="Proteomes" id="UP000886611">
    <property type="component" value="Unassembled WGS sequence"/>
</dbReference>
<dbReference type="AlphaFoldDB" id="A0A8X7XDK6"/>